<reference evidence="10 11" key="1">
    <citation type="journal article" date="2018" name="Sci. Data">
        <title>The draft genome sequence of cork oak.</title>
        <authorList>
            <person name="Ramos A.M."/>
            <person name="Usie A."/>
            <person name="Barbosa P."/>
            <person name="Barros P.M."/>
            <person name="Capote T."/>
            <person name="Chaves I."/>
            <person name="Simoes F."/>
            <person name="Abreu I."/>
            <person name="Carrasquinho I."/>
            <person name="Faro C."/>
            <person name="Guimaraes J.B."/>
            <person name="Mendonca D."/>
            <person name="Nobrega F."/>
            <person name="Rodrigues L."/>
            <person name="Saibo N.J.M."/>
            <person name="Varela M.C."/>
            <person name="Egas C."/>
            <person name="Matos J."/>
            <person name="Miguel C.M."/>
            <person name="Oliveira M.M."/>
            <person name="Ricardo C.P."/>
            <person name="Goncalves S."/>
        </authorList>
    </citation>
    <scope>NUCLEOTIDE SEQUENCE [LARGE SCALE GENOMIC DNA]</scope>
    <source>
        <strain evidence="11">cv. HL8</strain>
    </source>
</reference>
<dbReference type="InterPro" id="IPR001267">
    <property type="entry name" value="Thymidine_kinase"/>
</dbReference>
<dbReference type="Gene3D" id="3.40.50.300">
    <property type="entry name" value="P-loop containing nucleotide triphosphate hydrolases"/>
    <property type="match status" value="1"/>
</dbReference>
<evidence type="ECO:0000256" key="4">
    <source>
        <dbReference type="ARBA" id="ARBA00022679"/>
    </source>
</evidence>
<dbReference type="GO" id="GO:0071897">
    <property type="term" value="P:DNA biosynthetic process"/>
    <property type="evidence" value="ECO:0007669"/>
    <property type="project" value="UniProtKB-KW"/>
</dbReference>
<dbReference type="EC" id="2.7.1.21" evidence="2 8"/>
<dbReference type="EMBL" id="PKMF04000200">
    <property type="protein sequence ID" value="KAK7843564.1"/>
    <property type="molecule type" value="Genomic_DNA"/>
</dbReference>
<evidence type="ECO:0000313" key="10">
    <source>
        <dbReference type="EMBL" id="KAK7843564.1"/>
    </source>
</evidence>
<proteinExistence type="inferred from homology"/>
<evidence type="ECO:0000256" key="6">
    <source>
        <dbReference type="ARBA" id="ARBA00022777"/>
    </source>
</evidence>
<dbReference type="PANTHER" id="PTHR11441:SF12">
    <property type="entry name" value="THYMIDINE KINASE A"/>
    <property type="match status" value="1"/>
</dbReference>
<dbReference type="GO" id="GO:0004797">
    <property type="term" value="F:thymidine kinase activity"/>
    <property type="evidence" value="ECO:0007669"/>
    <property type="project" value="UniProtKB-EC"/>
</dbReference>
<dbReference type="AlphaFoldDB" id="A0AAW0KWF5"/>
<evidence type="ECO:0000256" key="2">
    <source>
        <dbReference type="ARBA" id="ARBA00012118"/>
    </source>
</evidence>
<gene>
    <name evidence="10" type="primary">TK1A</name>
    <name evidence="10" type="ORF">CFP56_012137</name>
</gene>
<evidence type="ECO:0000256" key="7">
    <source>
        <dbReference type="ARBA" id="ARBA00022840"/>
    </source>
</evidence>
<dbReference type="PANTHER" id="PTHR11441">
    <property type="entry name" value="THYMIDINE KINASE"/>
    <property type="match status" value="1"/>
</dbReference>
<accession>A0AAW0KWF5</accession>
<comment type="similarity">
    <text evidence="1 9">Belongs to the thymidine kinase family.</text>
</comment>
<dbReference type="GO" id="GO:0046104">
    <property type="term" value="P:thymidine metabolic process"/>
    <property type="evidence" value="ECO:0007669"/>
    <property type="project" value="TreeGrafter"/>
</dbReference>
<evidence type="ECO:0000256" key="9">
    <source>
        <dbReference type="RuleBase" id="RU004165"/>
    </source>
</evidence>
<name>A0AAW0KWF5_QUESU</name>
<keyword evidence="4 8" id="KW-0808">Transferase</keyword>
<organism evidence="10 11">
    <name type="scientific">Quercus suber</name>
    <name type="common">Cork oak</name>
    <dbReference type="NCBI Taxonomy" id="58331"/>
    <lineage>
        <taxon>Eukaryota</taxon>
        <taxon>Viridiplantae</taxon>
        <taxon>Streptophyta</taxon>
        <taxon>Embryophyta</taxon>
        <taxon>Tracheophyta</taxon>
        <taxon>Spermatophyta</taxon>
        <taxon>Magnoliopsida</taxon>
        <taxon>eudicotyledons</taxon>
        <taxon>Gunneridae</taxon>
        <taxon>Pentapetalae</taxon>
        <taxon>rosids</taxon>
        <taxon>fabids</taxon>
        <taxon>Fagales</taxon>
        <taxon>Fagaceae</taxon>
        <taxon>Quercus</taxon>
    </lineage>
</organism>
<evidence type="ECO:0000256" key="3">
    <source>
        <dbReference type="ARBA" id="ARBA00022634"/>
    </source>
</evidence>
<dbReference type="Proteomes" id="UP000237347">
    <property type="component" value="Unassembled WGS sequence"/>
</dbReference>
<evidence type="ECO:0000256" key="5">
    <source>
        <dbReference type="ARBA" id="ARBA00022741"/>
    </source>
</evidence>
<keyword evidence="5 8" id="KW-0547">Nucleotide-binding</keyword>
<evidence type="ECO:0000256" key="8">
    <source>
        <dbReference type="RuleBase" id="RU000544"/>
    </source>
</evidence>
<keyword evidence="6 8" id="KW-0418">Kinase</keyword>
<keyword evidence="11" id="KW-1185">Reference proteome</keyword>
<dbReference type="SUPFAM" id="SSF52540">
    <property type="entry name" value="P-loop containing nucleoside triphosphate hydrolases"/>
    <property type="match status" value="1"/>
</dbReference>
<dbReference type="Pfam" id="PF00265">
    <property type="entry name" value="TK"/>
    <property type="match status" value="1"/>
</dbReference>
<evidence type="ECO:0000313" key="11">
    <source>
        <dbReference type="Proteomes" id="UP000237347"/>
    </source>
</evidence>
<protein>
    <recommendedName>
        <fullName evidence="2 8">Thymidine kinase</fullName>
        <ecNumber evidence="2 8">2.7.1.21</ecNumber>
    </recommendedName>
</protein>
<evidence type="ECO:0000256" key="1">
    <source>
        <dbReference type="ARBA" id="ARBA00007587"/>
    </source>
</evidence>
<dbReference type="InterPro" id="IPR027417">
    <property type="entry name" value="P-loop_NTPase"/>
</dbReference>
<dbReference type="GO" id="GO:0005524">
    <property type="term" value="F:ATP binding"/>
    <property type="evidence" value="ECO:0007669"/>
    <property type="project" value="UniProtKB-KW"/>
</dbReference>
<comment type="catalytic activity">
    <reaction evidence="8">
        <text>thymidine + ATP = dTMP + ADP + H(+)</text>
        <dbReference type="Rhea" id="RHEA:19129"/>
        <dbReference type="ChEBI" id="CHEBI:15378"/>
        <dbReference type="ChEBI" id="CHEBI:17748"/>
        <dbReference type="ChEBI" id="CHEBI:30616"/>
        <dbReference type="ChEBI" id="CHEBI:63528"/>
        <dbReference type="ChEBI" id="CHEBI:456216"/>
        <dbReference type="EC" id="2.7.1.21"/>
    </reaction>
</comment>
<comment type="caution">
    <text evidence="10">The sequence shown here is derived from an EMBL/GenBank/DDBJ whole genome shotgun (WGS) entry which is preliminary data.</text>
</comment>
<sequence length="103" mass="11462">MASFKPSIPITSDRSARPSGEVHVIVGPMFAGKTTALLRRIKNIAMIKSSKDTRYAKDSVVTHDGMKFPCWALPDLSSFRQKFGVEDYEKVLSVSTLNFKLVL</sequence>
<keyword evidence="7 8" id="KW-0067">ATP-binding</keyword>
<keyword evidence="3 8" id="KW-0237">DNA synthesis</keyword>